<accession>A0A1I7S705</accession>
<dbReference type="Proteomes" id="UP000095284">
    <property type="component" value="Unplaced"/>
</dbReference>
<dbReference type="Gene3D" id="3.30.920.20">
    <property type="entry name" value="Gas2-like domain"/>
    <property type="match status" value="1"/>
</dbReference>
<reference evidence="6" key="2">
    <citation type="submission" date="2020-09" db="EMBL/GenBank/DDBJ databases">
        <authorList>
            <person name="Kikuchi T."/>
        </authorList>
    </citation>
    <scope>NUCLEOTIDE SEQUENCE</scope>
    <source>
        <strain evidence="6">Ka4C1</strain>
    </source>
</reference>
<dbReference type="PROSITE" id="PS51460">
    <property type="entry name" value="GAR"/>
    <property type="match status" value="1"/>
</dbReference>
<keyword evidence="8" id="KW-1185">Reference proteome</keyword>
<dbReference type="EMBL" id="CAJFCV020000001">
    <property type="protein sequence ID" value="CAG9079484.1"/>
    <property type="molecule type" value="Genomic_DNA"/>
</dbReference>
<dbReference type="GO" id="GO:0035371">
    <property type="term" value="C:microtubule plus-end"/>
    <property type="evidence" value="ECO:0007669"/>
    <property type="project" value="TreeGrafter"/>
</dbReference>
<dbReference type="InterPro" id="IPR003108">
    <property type="entry name" value="GAR_dom"/>
</dbReference>
<dbReference type="WBParaSite" id="BXY_0879400.1">
    <property type="protein sequence ID" value="BXY_0879400.1"/>
    <property type="gene ID" value="BXY_0879400"/>
</dbReference>
<dbReference type="GO" id="GO:0001578">
    <property type="term" value="P:microtubule bundle formation"/>
    <property type="evidence" value="ECO:0007669"/>
    <property type="project" value="TreeGrafter"/>
</dbReference>
<reference evidence="9" key="1">
    <citation type="submission" date="2016-11" db="UniProtKB">
        <authorList>
            <consortium name="WormBaseParasite"/>
        </authorList>
    </citation>
    <scope>IDENTIFICATION</scope>
</reference>
<evidence type="ECO:0000256" key="4">
    <source>
        <dbReference type="SAM" id="MobiDB-lite"/>
    </source>
</evidence>
<evidence type="ECO:0000313" key="6">
    <source>
        <dbReference type="EMBL" id="CAD5207880.1"/>
    </source>
</evidence>
<dbReference type="Proteomes" id="UP000659654">
    <property type="component" value="Unassembled WGS sequence"/>
</dbReference>
<keyword evidence="3" id="KW-0206">Cytoskeleton</keyword>
<keyword evidence="2" id="KW-0963">Cytoplasm</keyword>
<evidence type="ECO:0000256" key="3">
    <source>
        <dbReference type="ARBA" id="ARBA00023212"/>
    </source>
</evidence>
<dbReference type="GO" id="GO:0051015">
    <property type="term" value="F:actin filament binding"/>
    <property type="evidence" value="ECO:0007669"/>
    <property type="project" value="TreeGrafter"/>
</dbReference>
<feature type="domain" description="GAR" evidence="5">
    <location>
        <begin position="24"/>
        <end position="99"/>
    </location>
</feature>
<dbReference type="EMBL" id="CAJFDI010000001">
    <property type="protein sequence ID" value="CAD5207880.1"/>
    <property type="molecule type" value="Genomic_DNA"/>
</dbReference>
<dbReference type="GO" id="GO:0005737">
    <property type="term" value="C:cytoplasm"/>
    <property type="evidence" value="ECO:0007669"/>
    <property type="project" value="TreeGrafter"/>
</dbReference>
<dbReference type="Proteomes" id="UP000582659">
    <property type="component" value="Unassembled WGS sequence"/>
</dbReference>
<dbReference type="SMR" id="A0A1I7S705"/>
<evidence type="ECO:0000256" key="1">
    <source>
        <dbReference type="ARBA" id="ARBA00004245"/>
    </source>
</evidence>
<dbReference type="PANTHER" id="PTHR46756:SF18">
    <property type="entry name" value="GAS2-LIKE PROTEIN PICKLED EGGS"/>
    <property type="match status" value="1"/>
</dbReference>
<dbReference type="GO" id="GO:0031110">
    <property type="term" value="P:regulation of microtubule polymerization or depolymerization"/>
    <property type="evidence" value="ECO:0007669"/>
    <property type="project" value="TreeGrafter"/>
</dbReference>
<evidence type="ECO:0000313" key="8">
    <source>
        <dbReference type="Proteomes" id="UP000659654"/>
    </source>
</evidence>
<dbReference type="SUPFAM" id="SSF143575">
    <property type="entry name" value="GAS2 domain-like"/>
    <property type="match status" value="1"/>
</dbReference>
<dbReference type="GO" id="GO:0005884">
    <property type="term" value="C:actin filament"/>
    <property type="evidence" value="ECO:0007669"/>
    <property type="project" value="TreeGrafter"/>
</dbReference>
<feature type="compositionally biased region" description="Polar residues" evidence="4">
    <location>
        <begin position="205"/>
        <end position="261"/>
    </location>
</feature>
<gene>
    <name evidence="6" type="ORF">BXYJ_LOCUS146</name>
</gene>
<name>A0A1I7S705_BURXY</name>
<dbReference type="OrthoDB" id="2250192at2759"/>
<protein>
    <submittedName>
        <fullName evidence="6">(pine wood nematode) hypothetical protein</fullName>
    </submittedName>
    <submittedName>
        <fullName evidence="9">GAR domain-containing protein</fullName>
    </submittedName>
</protein>
<evidence type="ECO:0000256" key="2">
    <source>
        <dbReference type="ARBA" id="ARBA00022490"/>
    </source>
</evidence>
<comment type="subcellular location">
    <subcellularLocation>
        <location evidence="1">Cytoplasm</location>
        <location evidence="1">Cytoskeleton</location>
    </subcellularLocation>
</comment>
<proteinExistence type="predicted"/>
<dbReference type="InterPro" id="IPR036534">
    <property type="entry name" value="GAR_dom_sf"/>
</dbReference>
<evidence type="ECO:0000313" key="7">
    <source>
        <dbReference type="Proteomes" id="UP000095284"/>
    </source>
</evidence>
<organism evidence="7 9">
    <name type="scientific">Bursaphelenchus xylophilus</name>
    <name type="common">Pinewood nematode worm</name>
    <name type="synonym">Aphelenchoides xylophilus</name>
    <dbReference type="NCBI Taxonomy" id="6326"/>
    <lineage>
        <taxon>Eukaryota</taxon>
        <taxon>Metazoa</taxon>
        <taxon>Ecdysozoa</taxon>
        <taxon>Nematoda</taxon>
        <taxon>Chromadorea</taxon>
        <taxon>Rhabditida</taxon>
        <taxon>Tylenchina</taxon>
        <taxon>Tylenchomorpha</taxon>
        <taxon>Aphelenchoidea</taxon>
        <taxon>Aphelenchoididae</taxon>
        <taxon>Bursaphelenchus</taxon>
    </lineage>
</organism>
<evidence type="ECO:0000313" key="9">
    <source>
        <dbReference type="WBParaSite" id="BXY_0879400.1"/>
    </source>
</evidence>
<evidence type="ECO:0000259" key="5">
    <source>
        <dbReference type="PROSITE" id="PS51460"/>
    </source>
</evidence>
<dbReference type="GO" id="GO:0008093">
    <property type="term" value="F:cytoskeletal anchor activity"/>
    <property type="evidence" value="ECO:0007669"/>
    <property type="project" value="TreeGrafter"/>
</dbReference>
<feature type="region of interest" description="Disordered" evidence="4">
    <location>
        <begin position="164"/>
        <end position="261"/>
    </location>
</feature>
<dbReference type="GO" id="GO:1904825">
    <property type="term" value="P:protein localization to microtubule plus-end"/>
    <property type="evidence" value="ECO:0007669"/>
    <property type="project" value="TreeGrafter"/>
</dbReference>
<dbReference type="GO" id="GO:0001725">
    <property type="term" value="C:stress fiber"/>
    <property type="evidence" value="ECO:0007669"/>
    <property type="project" value="TreeGrafter"/>
</dbReference>
<dbReference type="AlphaFoldDB" id="A0A1I7S705"/>
<dbReference type="SMART" id="SM00243">
    <property type="entry name" value="GAS2"/>
    <property type="match status" value="1"/>
</dbReference>
<dbReference type="PANTHER" id="PTHR46756">
    <property type="entry name" value="TRANSGELIN"/>
    <property type="match status" value="1"/>
</dbReference>
<sequence>MRLLSPRHPASLAQKVFATGYDWNYSALRPQQRGAVEACWAHNPEIAAERETKGGAVKYAFGDSQMKRMVRILHSTVMVRVGGGWEELSSFLRTHDPCRAKGRTNIELNHGHEFVMPSVKPVGANDVMGTFGSRKSSYAPSSGRSTPRKMVKYNVEENVNQGPVIKVREKTERSVPMFKKPLTPNSSANSSRSYSRQASDLSAKDGSNTRIPRPLSYQNLAQTPSRPSSRASDVSDLSATPSRLPTSRRTPVSSRPQSRNA</sequence>
<feature type="compositionally biased region" description="Low complexity" evidence="4">
    <location>
        <begin position="185"/>
        <end position="199"/>
    </location>
</feature>
<dbReference type="Pfam" id="PF02187">
    <property type="entry name" value="GAS2"/>
    <property type="match status" value="1"/>
</dbReference>
<dbReference type="GO" id="GO:0008017">
    <property type="term" value="F:microtubule binding"/>
    <property type="evidence" value="ECO:0007669"/>
    <property type="project" value="InterPro"/>
</dbReference>
<dbReference type="GO" id="GO:0051764">
    <property type="term" value="P:actin crosslink formation"/>
    <property type="evidence" value="ECO:0007669"/>
    <property type="project" value="TreeGrafter"/>
</dbReference>
<dbReference type="eggNOG" id="KOG0516">
    <property type="taxonomic scope" value="Eukaryota"/>
</dbReference>